<gene>
    <name evidence="1" type="ORF">GPUH_LOCUS5485</name>
</gene>
<keyword evidence="2" id="KW-1185">Reference proteome</keyword>
<organism evidence="1 2">
    <name type="scientific">Gongylonema pulchrum</name>
    <dbReference type="NCBI Taxonomy" id="637853"/>
    <lineage>
        <taxon>Eukaryota</taxon>
        <taxon>Metazoa</taxon>
        <taxon>Ecdysozoa</taxon>
        <taxon>Nematoda</taxon>
        <taxon>Chromadorea</taxon>
        <taxon>Rhabditida</taxon>
        <taxon>Spirurina</taxon>
        <taxon>Spiruromorpha</taxon>
        <taxon>Spiruroidea</taxon>
        <taxon>Gongylonematidae</taxon>
        <taxon>Gongylonema</taxon>
    </lineage>
</organism>
<accession>A0A3P6QY05</accession>
<dbReference type="OrthoDB" id="5786306at2759"/>
<name>A0A3P6QY05_9BILA</name>
<sequence>MSSFKNWTHCIHKNPLLRKAGGCYKMRILPLTDILIHIDTSDLTRDCLEKDCPEYIP</sequence>
<dbReference type="Proteomes" id="UP000271098">
    <property type="component" value="Unassembled WGS sequence"/>
</dbReference>
<dbReference type="AlphaFoldDB" id="A0A3P6QY05"/>
<reference evidence="1 2" key="1">
    <citation type="submission" date="2018-11" db="EMBL/GenBank/DDBJ databases">
        <authorList>
            <consortium name="Pathogen Informatics"/>
        </authorList>
    </citation>
    <scope>NUCLEOTIDE SEQUENCE [LARGE SCALE GENOMIC DNA]</scope>
</reference>
<evidence type="ECO:0000313" key="1">
    <source>
        <dbReference type="EMBL" id="VDK51007.1"/>
    </source>
</evidence>
<evidence type="ECO:0000313" key="2">
    <source>
        <dbReference type="Proteomes" id="UP000271098"/>
    </source>
</evidence>
<dbReference type="EMBL" id="UYRT01011742">
    <property type="protein sequence ID" value="VDK51007.1"/>
    <property type="molecule type" value="Genomic_DNA"/>
</dbReference>
<protein>
    <submittedName>
        <fullName evidence="1">Uncharacterized protein</fullName>
    </submittedName>
</protein>
<proteinExistence type="predicted"/>